<dbReference type="OrthoDB" id="3522351at2759"/>
<accession>A0A072P274</accession>
<feature type="compositionally biased region" description="Polar residues" evidence="1">
    <location>
        <begin position="109"/>
        <end position="122"/>
    </location>
</feature>
<dbReference type="STRING" id="1182545.A0A072P274"/>
<dbReference type="EMBL" id="AMGV01000013">
    <property type="protein sequence ID" value="KEF53368.1"/>
    <property type="molecule type" value="Genomic_DNA"/>
</dbReference>
<feature type="transmembrane region" description="Helical" evidence="2">
    <location>
        <begin position="205"/>
        <end position="223"/>
    </location>
</feature>
<organism evidence="3 4">
    <name type="scientific">Exophiala aquamarina CBS 119918</name>
    <dbReference type="NCBI Taxonomy" id="1182545"/>
    <lineage>
        <taxon>Eukaryota</taxon>
        <taxon>Fungi</taxon>
        <taxon>Dikarya</taxon>
        <taxon>Ascomycota</taxon>
        <taxon>Pezizomycotina</taxon>
        <taxon>Eurotiomycetes</taxon>
        <taxon>Chaetothyriomycetidae</taxon>
        <taxon>Chaetothyriales</taxon>
        <taxon>Herpotrichiellaceae</taxon>
        <taxon>Exophiala</taxon>
    </lineage>
</organism>
<protein>
    <submittedName>
        <fullName evidence="3">Uncharacterized protein</fullName>
    </submittedName>
</protein>
<dbReference type="HOGENOM" id="CLU_377232_0_0_1"/>
<reference evidence="3 4" key="1">
    <citation type="submission" date="2013-03" db="EMBL/GenBank/DDBJ databases">
        <title>The Genome Sequence of Exophiala aquamarina CBS 119918.</title>
        <authorList>
            <consortium name="The Broad Institute Genomics Platform"/>
            <person name="Cuomo C."/>
            <person name="de Hoog S."/>
            <person name="Gorbushina A."/>
            <person name="Walker B."/>
            <person name="Young S.K."/>
            <person name="Zeng Q."/>
            <person name="Gargeya S."/>
            <person name="Fitzgerald M."/>
            <person name="Haas B."/>
            <person name="Abouelleil A."/>
            <person name="Allen A.W."/>
            <person name="Alvarado L."/>
            <person name="Arachchi H.M."/>
            <person name="Berlin A.M."/>
            <person name="Chapman S.B."/>
            <person name="Gainer-Dewar J."/>
            <person name="Goldberg J."/>
            <person name="Griggs A."/>
            <person name="Gujja S."/>
            <person name="Hansen M."/>
            <person name="Howarth C."/>
            <person name="Imamovic A."/>
            <person name="Ireland A."/>
            <person name="Larimer J."/>
            <person name="McCowan C."/>
            <person name="Murphy C."/>
            <person name="Pearson M."/>
            <person name="Poon T.W."/>
            <person name="Priest M."/>
            <person name="Roberts A."/>
            <person name="Saif S."/>
            <person name="Shea T."/>
            <person name="Sisk P."/>
            <person name="Sykes S."/>
            <person name="Wortman J."/>
            <person name="Nusbaum C."/>
            <person name="Birren B."/>
        </authorList>
    </citation>
    <scope>NUCLEOTIDE SEQUENCE [LARGE SCALE GENOMIC DNA]</scope>
    <source>
        <strain evidence="3 4">CBS 119918</strain>
    </source>
</reference>
<feature type="compositionally biased region" description="Polar residues" evidence="1">
    <location>
        <begin position="63"/>
        <end position="75"/>
    </location>
</feature>
<name>A0A072P274_9EURO</name>
<feature type="region of interest" description="Disordered" evidence="1">
    <location>
        <begin position="106"/>
        <end position="125"/>
    </location>
</feature>
<comment type="caution">
    <text evidence="3">The sequence shown here is derived from an EMBL/GenBank/DDBJ whole genome shotgun (WGS) entry which is preliminary data.</text>
</comment>
<feature type="transmembrane region" description="Helical" evidence="2">
    <location>
        <begin position="655"/>
        <end position="681"/>
    </location>
</feature>
<feature type="transmembrane region" description="Helical" evidence="2">
    <location>
        <begin position="258"/>
        <end position="283"/>
    </location>
</feature>
<keyword evidence="2" id="KW-1133">Transmembrane helix</keyword>
<keyword evidence="2" id="KW-0472">Membrane</keyword>
<dbReference type="AlphaFoldDB" id="A0A072P274"/>
<dbReference type="Proteomes" id="UP000027920">
    <property type="component" value="Unassembled WGS sequence"/>
</dbReference>
<feature type="compositionally biased region" description="Low complexity" evidence="1">
    <location>
        <begin position="140"/>
        <end position="169"/>
    </location>
</feature>
<dbReference type="RefSeq" id="XP_013255958.1">
    <property type="nucleotide sequence ID" value="XM_013400504.1"/>
</dbReference>
<evidence type="ECO:0000313" key="3">
    <source>
        <dbReference type="EMBL" id="KEF53368.1"/>
    </source>
</evidence>
<dbReference type="VEuPathDB" id="FungiDB:A1O9_10343"/>
<evidence type="ECO:0000256" key="1">
    <source>
        <dbReference type="SAM" id="MobiDB-lite"/>
    </source>
</evidence>
<feature type="compositionally biased region" description="Low complexity" evidence="1">
    <location>
        <begin position="87"/>
        <end position="101"/>
    </location>
</feature>
<feature type="region of interest" description="Disordered" evidence="1">
    <location>
        <begin position="135"/>
        <end position="169"/>
    </location>
</feature>
<feature type="transmembrane region" description="Helical" evidence="2">
    <location>
        <begin position="324"/>
        <end position="348"/>
    </location>
</feature>
<dbReference type="Pfam" id="PF11915">
    <property type="entry name" value="DUF3433"/>
    <property type="match status" value="1"/>
</dbReference>
<evidence type="ECO:0000313" key="4">
    <source>
        <dbReference type="Proteomes" id="UP000027920"/>
    </source>
</evidence>
<feature type="compositionally biased region" description="Polar residues" evidence="1">
    <location>
        <begin position="12"/>
        <end position="33"/>
    </location>
</feature>
<keyword evidence="2" id="KW-0812">Transmembrane</keyword>
<feature type="region of interest" description="Disordered" evidence="1">
    <location>
        <begin position="1"/>
        <end position="101"/>
    </location>
</feature>
<gene>
    <name evidence="3" type="ORF">A1O9_10343</name>
</gene>
<evidence type="ECO:0000256" key="2">
    <source>
        <dbReference type="SAM" id="Phobius"/>
    </source>
</evidence>
<dbReference type="InterPro" id="IPR021840">
    <property type="entry name" value="DUF3433"/>
</dbReference>
<keyword evidence="4" id="KW-1185">Reference proteome</keyword>
<proteinExistence type="predicted"/>
<sequence>MVSIPHDGTAANGHQSTTTPNPNSDSRVLSNNDGEALEESQAPSHSHVMHTPLTLPHIDSGSARHQAQHHINGSESVEGKESQVQEGNQSSSDQAQGAAAIASTALGSTDTSLEDSASQQDGDVSRSHLESLNHSTALHSDGSPTSSGGTSSGCSSQLTGSSAGTAADAGADAGAGADAILLDAPHNDTDLNPSEKRSWKISVKWLLLLTTTDLLIIATIISLDIMSRRHFGFVDIGSAPSFLSHDEAVEQAIWSQGILYTALPSFLMTMFHTAWNTALGAFVKRQPYVELRKKTGEISRKTLMFEYTEPYIFCVRSAIENGHLLLAACMLLSATLIFFVVPVTAFMFTTREFGLNSTLPISIERNFNTSIFQNSTSIPSLRFMEAAAAIHIQNASWAPWTTETYAFPASTPLMAVGTGNVTYNSIAYSAEADCVYLEEDKYRKHILLPGETGIPAITIMISANDRGCLIGSSLNLELNSDSPSRFIHSWTTTTCPAHSGWSRFSFLAGRITQDEQLADFGLISCTTSYYNTTGSLTADWLQDPMTAPGIRDFRATSRSEWKADAIWFPLEWGMQETGCYDPMEEIRSTEFPRQVYRIAKTRNSTSPLLPEVIIDAAQTLFPTMYAIFATSTLLQPTDEPMQQLATMSVQRTRLIVVPAVAYPVVSILCIVFGLTIALFFYAKQESILTEEPVGMLATAAILHKSADVYLAIARLLVDPKLEPRYFQDQGGIELT</sequence>
<dbReference type="GeneID" id="25285247"/>